<accession>X1CLM5</accession>
<dbReference type="Pfam" id="PF02237">
    <property type="entry name" value="BPL_C"/>
    <property type="match status" value="1"/>
</dbReference>
<dbReference type="InterPro" id="IPR008988">
    <property type="entry name" value="Transcriptional_repressor_C"/>
</dbReference>
<dbReference type="EMBL" id="BART01016701">
    <property type="protein sequence ID" value="GAG85116.1"/>
    <property type="molecule type" value="Genomic_DNA"/>
</dbReference>
<name>X1CLM5_9ZZZZ</name>
<feature type="non-terminal residue" evidence="2">
    <location>
        <position position="1"/>
    </location>
</feature>
<evidence type="ECO:0000259" key="1">
    <source>
        <dbReference type="Pfam" id="PF02237"/>
    </source>
</evidence>
<dbReference type="SUPFAM" id="SSF50037">
    <property type="entry name" value="C-terminal domain of transcriptional repressors"/>
    <property type="match status" value="1"/>
</dbReference>
<dbReference type="InterPro" id="IPR003142">
    <property type="entry name" value="BPL_C"/>
</dbReference>
<gene>
    <name evidence="2" type="ORF">S01H4_32046</name>
</gene>
<sequence>EEIVGKATDIDESGFLIVTTDSGEQKKVTNGDCFYIE</sequence>
<organism evidence="2">
    <name type="scientific">marine sediment metagenome</name>
    <dbReference type="NCBI Taxonomy" id="412755"/>
    <lineage>
        <taxon>unclassified sequences</taxon>
        <taxon>metagenomes</taxon>
        <taxon>ecological metagenomes</taxon>
    </lineage>
</organism>
<evidence type="ECO:0000313" key="2">
    <source>
        <dbReference type="EMBL" id="GAG85116.1"/>
    </source>
</evidence>
<reference evidence="2" key="1">
    <citation type="journal article" date="2014" name="Front. Microbiol.">
        <title>High frequency of phylogenetically diverse reductive dehalogenase-homologous genes in deep subseafloor sedimentary metagenomes.</title>
        <authorList>
            <person name="Kawai M."/>
            <person name="Futagami T."/>
            <person name="Toyoda A."/>
            <person name="Takaki Y."/>
            <person name="Nishi S."/>
            <person name="Hori S."/>
            <person name="Arai W."/>
            <person name="Tsubouchi T."/>
            <person name="Morono Y."/>
            <person name="Uchiyama I."/>
            <person name="Ito T."/>
            <person name="Fujiyama A."/>
            <person name="Inagaki F."/>
            <person name="Takami H."/>
        </authorList>
    </citation>
    <scope>NUCLEOTIDE SEQUENCE</scope>
    <source>
        <strain evidence="2">Expedition CK06-06</strain>
    </source>
</reference>
<dbReference type="Gene3D" id="2.30.30.100">
    <property type="match status" value="1"/>
</dbReference>
<proteinExistence type="predicted"/>
<comment type="caution">
    <text evidence="2">The sequence shown here is derived from an EMBL/GenBank/DDBJ whole genome shotgun (WGS) entry which is preliminary data.</text>
</comment>
<feature type="domain" description="Biotin protein ligase C-terminal" evidence="1">
    <location>
        <begin position="1"/>
        <end position="34"/>
    </location>
</feature>
<protein>
    <recommendedName>
        <fullName evidence="1">Biotin protein ligase C-terminal domain-containing protein</fullName>
    </recommendedName>
</protein>
<dbReference type="AlphaFoldDB" id="X1CLM5"/>